<dbReference type="Gene3D" id="1.20.1270.10">
    <property type="match status" value="1"/>
</dbReference>
<evidence type="ECO:0000256" key="3">
    <source>
        <dbReference type="SAM" id="MobiDB-lite"/>
    </source>
</evidence>
<comment type="caution">
    <text evidence="4">The sequence shown here is derived from an EMBL/GenBank/DDBJ whole genome shotgun (WGS) entry which is preliminary data.</text>
</comment>
<organism evidence="4 5">
    <name type="scientific">Brassica cretica</name>
    <name type="common">Mustard</name>
    <dbReference type="NCBI Taxonomy" id="69181"/>
    <lineage>
        <taxon>Eukaryota</taxon>
        <taxon>Viridiplantae</taxon>
        <taxon>Streptophyta</taxon>
        <taxon>Embryophyta</taxon>
        <taxon>Tracheophyta</taxon>
        <taxon>Spermatophyta</taxon>
        <taxon>Magnoliopsida</taxon>
        <taxon>eudicotyledons</taxon>
        <taxon>Gunneridae</taxon>
        <taxon>Pentapetalae</taxon>
        <taxon>rosids</taxon>
        <taxon>malvids</taxon>
        <taxon>Brassicales</taxon>
        <taxon>Brassicaceae</taxon>
        <taxon>Brassiceae</taxon>
        <taxon>Brassica</taxon>
    </lineage>
</organism>
<proteinExistence type="predicted"/>
<protein>
    <recommendedName>
        <fullName evidence="6">Tubulin-specific chaperone A</fullName>
    </recommendedName>
</protein>
<feature type="compositionally biased region" description="Low complexity" evidence="3">
    <location>
        <begin position="163"/>
        <end position="172"/>
    </location>
</feature>
<reference evidence="4 5" key="1">
    <citation type="journal article" date="2020" name="BMC Genomics">
        <title>Intraspecific diversification of the crop wild relative Brassica cretica Lam. using demographic model selection.</title>
        <authorList>
            <person name="Kioukis A."/>
            <person name="Michalopoulou V.A."/>
            <person name="Briers L."/>
            <person name="Pirintsos S."/>
            <person name="Studholme D.J."/>
            <person name="Pavlidis P."/>
            <person name="Sarris P.F."/>
        </authorList>
    </citation>
    <scope>NUCLEOTIDE SEQUENCE [LARGE SCALE GENOMIC DNA]</scope>
    <source>
        <strain evidence="5">cv. PFS-1207/04</strain>
    </source>
</reference>
<name>A0ABQ7AF58_BRACR</name>
<keyword evidence="1" id="KW-0547">Nucleotide-binding</keyword>
<dbReference type="InterPro" id="IPR013126">
    <property type="entry name" value="Hsp_70_fam"/>
</dbReference>
<evidence type="ECO:0000313" key="4">
    <source>
        <dbReference type="EMBL" id="KAF3496316.1"/>
    </source>
</evidence>
<dbReference type="EMBL" id="QGKV02002055">
    <property type="protein sequence ID" value="KAF3496316.1"/>
    <property type="molecule type" value="Genomic_DNA"/>
</dbReference>
<dbReference type="Pfam" id="PF00012">
    <property type="entry name" value="HSP70"/>
    <property type="match status" value="1"/>
</dbReference>
<evidence type="ECO:0008006" key="6">
    <source>
        <dbReference type="Google" id="ProtNLM"/>
    </source>
</evidence>
<dbReference type="InterPro" id="IPR029048">
    <property type="entry name" value="HSP70_C_sf"/>
</dbReference>
<evidence type="ECO:0000256" key="2">
    <source>
        <dbReference type="ARBA" id="ARBA00022840"/>
    </source>
</evidence>
<evidence type="ECO:0000256" key="1">
    <source>
        <dbReference type="ARBA" id="ARBA00022741"/>
    </source>
</evidence>
<evidence type="ECO:0000313" key="5">
    <source>
        <dbReference type="Proteomes" id="UP000266723"/>
    </source>
</evidence>
<dbReference type="Proteomes" id="UP000266723">
    <property type="component" value="Unassembled WGS sequence"/>
</dbReference>
<feature type="region of interest" description="Disordered" evidence="3">
    <location>
        <begin position="137"/>
        <end position="182"/>
    </location>
</feature>
<accession>A0ABQ7AF58</accession>
<keyword evidence="5" id="KW-1185">Reference proteome</keyword>
<dbReference type="SUPFAM" id="SSF100934">
    <property type="entry name" value="Heat shock protein 70kD (HSP70), C-terminal subdomain"/>
    <property type="match status" value="1"/>
</dbReference>
<keyword evidence="2" id="KW-0067">ATP-binding</keyword>
<sequence>MWLRKFVRTSAPWKLGKTWCKQRCDKEDWGSKRVEEEEAIVSATKHIAAAEAATLGKIVQEAERFAKDDKEKRDAIDTKNQADSVVYQTEKQLKELGETIPGEVKEKVEPKLQELKDMIGSGSTQEIKDTMAALNQEVMHIGQSMHNQPGDGAAGPSPGGEGDSSADSSASKGGDDVIDADC</sequence>
<gene>
    <name evidence="4" type="ORF">DY000_02054228</name>
</gene>